<keyword evidence="1" id="KW-0678">Repressor</keyword>
<protein>
    <submittedName>
        <fullName evidence="6">AraC family transcriptional regulator</fullName>
    </submittedName>
    <submittedName>
        <fullName evidence="7">AraC-like DNA-binding protein</fullName>
    </submittedName>
</protein>
<evidence type="ECO:0000256" key="1">
    <source>
        <dbReference type="ARBA" id="ARBA00022491"/>
    </source>
</evidence>
<reference evidence="6 8" key="1">
    <citation type="journal article" date="2014" name="Int. J. Syst. Evol. Microbiol.">
        <title>Bradyrhizobium ottawaense sp. nov., a symbiotic nitrogen fixing bacterium from root nodules of soybeans in Canada.</title>
        <authorList>
            <person name="Yu X."/>
            <person name="Cloutier S."/>
            <person name="Tambong J.T."/>
            <person name="Bromfield E.S."/>
        </authorList>
    </citation>
    <scope>NUCLEOTIDE SEQUENCE [LARGE SCALE GENOMIC DNA]</scope>
    <source>
        <strain evidence="6 8">OO99</strain>
    </source>
</reference>
<sequence>MRGTLYQHYRRFDPDILDRPIVAGMVDTREQEDELPVHIHRKGQLVLAQRGGVTCEVPSGLWMVPPRCGVWIPGGMPHSNRVSGNASLLFLYVDMDAASVPQECCTLSISPLLHELIHRMATLPPLYDPDGPPAQIAAVLLNELIAMPTERLHLPITRSSKLRMIADALMDNPADRRTVAEWAQAVALGERTLMRIVLAETGMTFSRWRQQLQIIVAIQKLSAGNTVQSVSEALGYESVSAFITMFKKALGKSPARYFSEREAGQTGPGETCRDTNCKLRRMPEVRDALNGLSKRGWLELERFVSDDLDAEA</sequence>
<dbReference type="GO" id="GO:0043565">
    <property type="term" value="F:sequence-specific DNA binding"/>
    <property type="evidence" value="ECO:0007669"/>
    <property type="project" value="InterPro"/>
</dbReference>
<evidence type="ECO:0000256" key="4">
    <source>
        <dbReference type="ARBA" id="ARBA00023163"/>
    </source>
</evidence>
<dbReference type="PROSITE" id="PS01124">
    <property type="entry name" value="HTH_ARAC_FAMILY_2"/>
    <property type="match status" value="1"/>
</dbReference>
<evidence type="ECO:0000313" key="9">
    <source>
        <dbReference type="Proteomes" id="UP001565369"/>
    </source>
</evidence>
<evidence type="ECO:0000256" key="3">
    <source>
        <dbReference type="ARBA" id="ARBA00023125"/>
    </source>
</evidence>
<dbReference type="SUPFAM" id="SSF51182">
    <property type="entry name" value="RmlC-like cupins"/>
    <property type="match status" value="1"/>
</dbReference>
<accession>A0A2U8P3I3</accession>
<evidence type="ECO:0000259" key="5">
    <source>
        <dbReference type="PROSITE" id="PS01124"/>
    </source>
</evidence>
<dbReference type="SUPFAM" id="SSF46689">
    <property type="entry name" value="Homeodomain-like"/>
    <property type="match status" value="1"/>
</dbReference>
<dbReference type="KEGG" id="bot:CIT37_06920"/>
<dbReference type="Gene3D" id="1.10.10.60">
    <property type="entry name" value="Homeodomain-like"/>
    <property type="match status" value="1"/>
</dbReference>
<dbReference type="GO" id="GO:0003700">
    <property type="term" value="F:DNA-binding transcription factor activity"/>
    <property type="evidence" value="ECO:0007669"/>
    <property type="project" value="InterPro"/>
</dbReference>
<dbReference type="FunFam" id="1.10.10.60:FF:000132">
    <property type="entry name" value="AraC family transcriptional regulator"/>
    <property type="match status" value="1"/>
</dbReference>
<dbReference type="RefSeq" id="WP_028140606.1">
    <property type="nucleotide sequence ID" value="NZ_AP021854.1"/>
</dbReference>
<keyword evidence="2" id="KW-0805">Transcription regulation</keyword>
<dbReference type="PANTHER" id="PTHR11019:SF199">
    <property type="entry name" value="HTH-TYPE TRANSCRIPTIONAL REGULATOR NIMR"/>
    <property type="match status" value="1"/>
</dbReference>
<evidence type="ECO:0000313" key="6">
    <source>
        <dbReference type="EMBL" id="AWL91964.1"/>
    </source>
</evidence>
<dbReference type="CDD" id="cd06124">
    <property type="entry name" value="cupin_NimR-like_N"/>
    <property type="match status" value="1"/>
</dbReference>
<dbReference type="EMBL" id="JBGBZJ010000003">
    <property type="protein sequence ID" value="MEY9454540.1"/>
    <property type="molecule type" value="Genomic_DNA"/>
</dbReference>
<feature type="domain" description="HTH araC/xylS-type" evidence="5">
    <location>
        <begin position="163"/>
        <end position="260"/>
    </location>
</feature>
<evidence type="ECO:0000256" key="2">
    <source>
        <dbReference type="ARBA" id="ARBA00023015"/>
    </source>
</evidence>
<dbReference type="PROSITE" id="PS00041">
    <property type="entry name" value="HTH_ARAC_FAMILY_1"/>
    <property type="match status" value="1"/>
</dbReference>
<dbReference type="AlphaFoldDB" id="A0A2U8P3I3"/>
<proteinExistence type="predicted"/>
<dbReference type="InterPro" id="IPR011051">
    <property type="entry name" value="RmlC_Cupin_sf"/>
</dbReference>
<evidence type="ECO:0000313" key="8">
    <source>
        <dbReference type="Proteomes" id="UP000215703"/>
    </source>
</evidence>
<reference evidence="7 9" key="4">
    <citation type="submission" date="2024-07" db="EMBL/GenBank/DDBJ databases">
        <title>Genomic Encyclopedia of Type Strains, Phase V (KMG-V): Genome sequencing to study the core and pangenomes of soil and plant-associated prokaryotes.</title>
        <authorList>
            <person name="Whitman W."/>
        </authorList>
    </citation>
    <scope>NUCLEOTIDE SEQUENCE [LARGE SCALE GENOMIC DNA]</scope>
    <source>
        <strain evidence="7 9">USDA 152</strain>
    </source>
</reference>
<dbReference type="Proteomes" id="UP000215703">
    <property type="component" value="Chromosome"/>
</dbReference>
<dbReference type="InterPro" id="IPR009057">
    <property type="entry name" value="Homeodomain-like_sf"/>
</dbReference>
<evidence type="ECO:0000313" key="7">
    <source>
        <dbReference type="EMBL" id="MEY9454540.1"/>
    </source>
</evidence>
<dbReference type="PANTHER" id="PTHR11019">
    <property type="entry name" value="HTH-TYPE TRANSCRIPTIONAL REGULATOR NIMR"/>
    <property type="match status" value="1"/>
</dbReference>
<dbReference type="OrthoDB" id="9804543at2"/>
<dbReference type="InterPro" id="IPR018062">
    <property type="entry name" value="HTH_AraC-typ_CS"/>
</dbReference>
<dbReference type="GeneID" id="92970366"/>
<gene>
    <name evidence="7" type="ORF">ABIG07_003488</name>
    <name evidence="6" type="ORF">CIT37_06920</name>
</gene>
<name>A0A2U8P3I3_9BRAD</name>
<dbReference type="Proteomes" id="UP001565369">
    <property type="component" value="Unassembled WGS sequence"/>
</dbReference>
<dbReference type="EMBL" id="CP029425">
    <property type="protein sequence ID" value="AWL91964.1"/>
    <property type="molecule type" value="Genomic_DNA"/>
</dbReference>
<dbReference type="InterPro" id="IPR018060">
    <property type="entry name" value="HTH_AraC"/>
</dbReference>
<reference evidence="6 8" key="2">
    <citation type="journal article" date="2017" name="Syst. Appl. Microbiol.">
        <title>Soybeans inoculated with root zone soils of Canadian native legumes harbour diverse and novel Bradyrhizobium spp. that possess agricultural potential.</title>
        <authorList>
            <person name="Bromfield E.S.P."/>
            <person name="Cloutier S."/>
            <person name="Tambong J.T."/>
            <person name="Tran Thi T.V."/>
        </authorList>
    </citation>
    <scope>NUCLEOTIDE SEQUENCE [LARGE SCALE GENOMIC DNA]</scope>
    <source>
        <strain evidence="6 8">OO99</strain>
    </source>
</reference>
<dbReference type="Pfam" id="PF12833">
    <property type="entry name" value="HTH_18"/>
    <property type="match status" value="1"/>
</dbReference>
<accession>A0A5H2YV86</accession>
<keyword evidence="9" id="KW-1185">Reference proteome</keyword>
<reference evidence="6" key="3">
    <citation type="journal article" date="2018" name="Microbiol. Resour. Announc.">
        <title>Complete Genome Sequence of Bradyrhizobium ottawaense OO99(T), an Efficient Nitrogen-Fixing Symbiont of Soybean.</title>
        <authorList>
            <person name="Nguyen H.D.T."/>
            <person name="Cloutier S."/>
            <person name="Bromfield E.S.P."/>
        </authorList>
    </citation>
    <scope>NUCLEOTIDE SEQUENCE</scope>
    <source>
        <strain evidence="6">OO99</strain>
    </source>
</reference>
<organism evidence="6 8">
    <name type="scientific">Bradyrhizobium ottawaense</name>
    <dbReference type="NCBI Taxonomy" id="931866"/>
    <lineage>
        <taxon>Bacteria</taxon>
        <taxon>Pseudomonadati</taxon>
        <taxon>Pseudomonadota</taxon>
        <taxon>Alphaproteobacteria</taxon>
        <taxon>Hyphomicrobiales</taxon>
        <taxon>Nitrobacteraceae</taxon>
        <taxon>Bradyrhizobium</taxon>
    </lineage>
</organism>
<dbReference type="SMART" id="SM00342">
    <property type="entry name" value="HTH_ARAC"/>
    <property type="match status" value="1"/>
</dbReference>
<keyword evidence="4" id="KW-0804">Transcription</keyword>
<keyword evidence="3" id="KW-0238">DNA-binding</keyword>